<evidence type="ECO:0000256" key="1">
    <source>
        <dbReference type="SAM" id="SignalP"/>
    </source>
</evidence>
<protein>
    <submittedName>
        <fullName evidence="2">Uncharacterized protein</fullName>
    </submittedName>
</protein>
<comment type="caution">
    <text evidence="2">The sequence shown here is derived from an EMBL/GenBank/DDBJ whole genome shotgun (WGS) entry which is preliminary data.</text>
</comment>
<gene>
    <name evidence="2" type="ORF">Bca52824_033329</name>
</gene>
<reference evidence="2 3" key="1">
    <citation type="submission" date="2020-02" db="EMBL/GenBank/DDBJ databases">
        <authorList>
            <person name="Ma Q."/>
            <person name="Huang Y."/>
            <person name="Song X."/>
            <person name="Pei D."/>
        </authorList>
    </citation>
    <scope>NUCLEOTIDE SEQUENCE [LARGE SCALE GENOMIC DNA]</scope>
    <source>
        <strain evidence="2">Sxm20200214</strain>
        <tissue evidence="2">Leaf</tissue>
    </source>
</reference>
<accession>A0A8X7SEA1</accession>
<dbReference type="Proteomes" id="UP000886595">
    <property type="component" value="Unassembled WGS sequence"/>
</dbReference>
<dbReference type="EMBL" id="JAAMPC010000007">
    <property type="protein sequence ID" value="KAG2304678.1"/>
    <property type="molecule type" value="Genomic_DNA"/>
</dbReference>
<feature type="chain" id="PRO_5036478099" evidence="1">
    <location>
        <begin position="32"/>
        <end position="161"/>
    </location>
</feature>
<proteinExistence type="predicted"/>
<organism evidence="2 3">
    <name type="scientific">Brassica carinata</name>
    <name type="common">Ethiopian mustard</name>
    <name type="synonym">Abyssinian cabbage</name>
    <dbReference type="NCBI Taxonomy" id="52824"/>
    <lineage>
        <taxon>Eukaryota</taxon>
        <taxon>Viridiplantae</taxon>
        <taxon>Streptophyta</taxon>
        <taxon>Embryophyta</taxon>
        <taxon>Tracheophyta</taxon>
        <taxon>Spermatophyta</taxon>
        <taxon>Magnoliopsida</taxon>
        <taxon>eudicotyledons</taxon>
        <taxon>Gunneridae</taxon>
        <taxon>Pentapetalae</taxon>
        <taxon>rosids</taxon>
        <taxon>malvids</taxon>
        <taxon>Brassicales</taxon>
        <taxon>Brassicaceae</taxon>
        <taxon>Brassiceae</taxon>
        <taxon>Brassica</taxon>
    </lineage>
</organism>
<keyword evidence="1" id="KW-0732">Signal</keyword>
<evidence type="ECO:0000313" key="2">
    <source>
        <dbReference type="EMBL" id="KAG2304678.1"/>
    </source>
</evidence>
<feature type="signal peptide" evidence="1">
    <location>
        <begin position="1"/>
        <end position="31"/>
    </location>
</feature>
<sequence length="161" mass="17755">MEALGPRVCVRQGLVLFLLAWCVLVDPFTTAASYGFEHAVGLSAALAGFSQFRGFDWDLALVLHSILALVSDSSSSTSSVRRFSATSSVWWFSCLWPPLQTFGLRSHPSTTWGLLELLWWCAWQLCAGWAQFMEYGGCSPFARFGILCRSFPGLINARSGC</sequence>
<keyword evidence="3" id="KW-1185">Reference proteome</keyword>
<name>A0A8X7SEA1_BRACI</name>
<dbReference type="AlphaFoldDB" id="A0A8X7SEA1"/>
<evidence type="ECO:0000313" key="3">
    <source>
        <dbReference type="Proteomes" id="UP000886595"/>
    </source>
</evidence>